<evidence type="ECO:0000313" key="2">
    <source>
        <dbReference type="Proteomes" id="UP000233782"/>
    </source>
</evidence>
<dbReference type="Proteomes" id="UP000233782">
    <property type="component" value="Unassembled WGS sequence"/>
</dbReference>
<name>A0A2N3U6U5_9BACT</name>
<dbReference type="EMBL" id="PJMU01000006">
    <property type="protein sequence ID" value="PKV62461.1"/>
    <property type="molecule type" value="Genomic_DNA"/>
</dbReference>
<protein>
    <submittedName>
        <fullName evidence="1">Uncharacterized protein</fullName>
    </submittedName>
</protein>
<gene>
    <name evidence="1" type="ORF">BD749_3873</name>
</gene>
<accession>A0A2N3U6U5</accession>
<proteinExistence type="predicted"/>
<comment type="caution">
    <text evidence="1">The sequence shown here is derived from an EMBL/GenBank/DDBJ whole genome shotgun (WGS) entry which is preliminary data.</text>
</comment>
<feature type="non-terminal residue" evidence="1">
    <location>
        <position position="34"/>
    </location>
</feature>
<reference evidence="1 2" key="1">
    <citation type="submission" date="2017-12" db="EMBL/GenBank/DDBJ databases">
        <title>Genomic Encyclopedia of Type Strains, Phase III (KMG-III): the genomes of soil and plant-associated and newly described type strains.</title>
        <authorList>
            <person name="Whitman W."/>
        </authorList>
    </citation>
    <scope>NUCLEOTIDE SEQUENCE [LARGE SCALE GENOMIC DNA]</scope>
    <source>
        <strain evidence="1 2">LP43</strain>
    </source>
</reference>
<evidence type="ECO:0000313" key="1">
    <source>
        <dbReference type="EMBL" id="PKV62461.1"/>
    </source>
</evidence>
<organism evidence="1 2">
    <name type="scientific">Pontibacter ramchanderi</name>
    <dbReference type="NCBI Taxonomy" id="1179743"/>
    <lineage>
        <taxon>Bacteria</taxon>
        <taxon>Pseudomonadati</taxon>
        <taxon>Bacteroidota</taxon>
        <taxon>Cytophagia</taxon>
        <taxon>Cytophagales</taxon>
        <taxon>Hymenobacteraceae</taxon>
        <taxon>Pontibacter</taxon>
    </lineage>
</organism>
<sequence length="34" mass="3738">MIGNGLVQAMSEAEPNILPVLCWVQTFSYTQLIA</sequence>
<keyword evidence="2" id="KW-1185">Reference proteome</keyword>
<dbReference type="AlphaFoldDB" id="A0A2N3U6U5"/>